<dbReference type="PROSITE" id="PS01186">
    <property type="entry name" value="EGF_2"/>
    <property type="match status" value="7"/>
</dbReference>
<dbReference type="GeneID" id="106817090"/>
<dbReference type="PRINTS" id="PR00010">
    <property type="entry name" value="EGFBLOOD"/>
</dbReference>
<dbReference type="InterPro" id="IPR018097">
    <property type="entry name" value="EGF_Ca-bd_CS"/>
</dbReference>
<feature type="disulfide bond" evidence="4">
    <location>
        <begin position="893"/>
        <end position="902"/>
    </location>
</feature>
<feature type="disulfide bond" evidence="4">
    <location>
        <begin position="474"/>
        <end position="483"/>
    </location>
</feature>
<feature type="disulfide bond" evidence="4">
    <location>
        <begin position="590"/>
        <end position="599"/>
    </location>
</feature>
<dbReference type="InterPro" id="IPR013320">
    <property type="entry name" value="ConA-like_dom_sf"/>
</dbReference>
<feature type="disulfide bond" evidence="4">
    <location>
        <begin position="776"/>
        <end position="785"/>
    </location>
</feature>
<dbReference type="InterPro" id="IPR009030">
    <property type="entry name" value="Growth_fac_rcpt_cys_sf"/>
</dbReference>
<protein>
    <submittedName>
        <fullName evidence="10">Protein crumbs-like</fullName>
    </submittedName>
</protein>
<dbReference type="PANTHER" id="PTHR12916">
    <property type="entry name" value="CYTOCHROME C OXIDASE POLYPEPTIDE VIC-2"/>
    <property type="match status" value="1"/>
</dbReference>
<dbReference type="SUPFAM" id="SSF57184">
    <property type="entry name" value="Growth factor receptor domain"/>
    <property type="match status" value="1"/>
</dbReference>
<dbReference type="Proteomes" id="UP000695022">
    <property type="component" value="Unplaced"/>
</dbReference>
<sequence length="1020" mass="110144">MAVQLTHGSLTPATFGYEGNVSYAEVELSPQDQTNLSSFIDISMFVRTTADMGVIAYLGSDPTLPKPTHFTLDMFSGQLYVLVRLAAVEEQFSTGDPINDGDYHYISLVWDSQQLTLTVDNATEQFQLAALPEAPPIIDHFYIGGFPPSMKIFGRNREKRQTHDDRFKGTLQDVRVNEQLVQFYPINDQIPDYTLPPSMTVAVASNLVPDSPSDDTCAAAPCLNSATCIVTWNDYTCECPPGYRGKDCELRDFCYNVTCPDNSTCNNLADGHECVSAATFDGAATYIDYANTLAADFSFNDVSLRLRTRSPGGAVLSMAGDGGSYLVISLVNDDLEVSWNLTGEQHRGLVYNVTDGDWHDVRLNLSDDIASIEYDGIVNSGRAPQAFPDLNVLLDSVVVGAGFKGCLEEVRVGTVLLPFFPDDEIGSLSAERLLASFPDGAPVTPCVGEPVCTVEPCGDHGTCHDLWNMFECDCDVGFEGDVCDVNIDDCVGHACENGATCVDGIANYTCLCVDGYTGDRALLLVFVAAEIGRVNAYSNVLVFISFNCTCVPGYEGIVCENVIDYCAGDPCLNGATCESITEALDYYCHCVPGYDDRNCSTNIDECASDPCINGGTCMDGVDEYTCDCLPGWIGENCEQDVDECESDPCQNGGVCVNYPGLFFCECNGLLCEIDINECEDESKCLNERRAPNYPGGYFCNCTLATRETTARSPTARPSLANTPPRPCGNYSCDCEHGYEDHNCSTVIDWCERDPAAVCENGGTCVTVPSTGWYCECPINFAGNSCEIRIPDCSDALCLHGATCQNVPDPYGYVCHCAPGYTGEDCETDINECEDAPCKNGGTCTNLIGYYECDCSGTGYTGQNCTEDIDECEDNPCANGGTCYNFRGDFNCTCTAGYIGLLCGHADGCHPAPHCKNDGTCMNVLDLATGNYTTVCECKDGYDGPTCTEELVNTARLVGIIVGVILAALLLIGIVVLVVMVMTARKKRATQGTYSPSRQEMSGSRVEMGSIMKPPPEERLI</sequence>
<dbReference type="SMART" id="SM00179">
    <property type="entry name" value="EGF_CA"/>
    <property type="match status" value="10"/>
</dbReference>
<dbReference type="PROSITE" id="PS50026">
    <property type="entry name" value="EGF_3"/>
    <property type="match status" value="11"/>
</dbReference>
<dbReference type="PROSITE" id="PS00010">
    <property type="entry name" value="ASX_HYDROXYL"/>
    <property type="match status" value="6"/>
</dbReference>
<comment type="caution">
    <text evidence="4">Lacks conserved residue(s) required for the propagation of feature annotation.</text>
</comment>
<evidence type="ECO:0000256" key="3">
    <source>
        <dbReference type="ARBA" id="ARBA00023157"/>
    </source>
</evidence>
<feature type="domain" description="EGF-like" evidence="8">
    <location>
        <begin position="213"/>
        <end position="249"/>
    </location>
</feature>
<keyword evidence="3 4" id="KW-1015">Disulfide bond</keyword>
<evidence type="ECO:0000256" key="6">
    <source>
        <dbReference type="SAM" id="Phobius"/>
    </source>
</evidence>
<dbReference type="Pfam" id="PF02210">
    <property type="entry name" value="Laminin_G_2"/>
    <property type="match status" value="2"/>
</dbReference>
<dbReference type="Gene3D" id="2.60.120.200">
    <property type="match status" value="2"/>
</dbReference>
<keyword evidence="9" id="KW-1185">Reference proteome</keyword>
<evidence type="ECO:0000313" key="10">
    <source>
        <dbReference type="RefSeq" id="XP_014677224.1"/>
    </source>
</evidence>
<gene>
    <name evidence="10" type="primary">LOC106817090</name>
</gene>
<dbReference type="SMART" id="SM00181">
    <property type="entry name" value="EGF"/>
    <property type="match status" value="12"/>
</dbReference>
<feature type="transmembrane region" description="Helical" evidence="6">
    <location>
        <begin position="956"/>
        <end position="980"/>
    </location>
</feature>
<reference evidence="10" key="1">
    <citation type="submission" date="2025-08" db="UniProtKB">
        <authorList>
            <consortium name="RefSeq"/>
        </authorList>
    </citation>
    <scope>IDENTIFICATION</scope>
</reference>
<dbReference type="SUPFAM" id="SSF57196">
    <property type="entry name" value="EGF/Laminin"/>
    <property type="match status" value="9"/>
</dbReference>
<proteinExistence type="predicted"/>
<dbReference type="Pfam" id="PF00008">
    <property type="entry name" value="EGF"/>
    <property type="match status" value="9"/>
</dbReference>
<feature type="disulfide bond" evidence="4">
    <location>
        <begin position="937"/>
        <end position="946"/>
    </location>
</feature>
<feature type="domain" description="EGF-like" evidence="8">
    <location>
        <begin position="746"/>
        <end position="786"/>
    </location>
</feature>
<keyword evidence="6" id="KW-1133">Transmembrane helix</keyword>
<evidence type="ECO:0000313" key="9">
    <source>
        <dbReference type="Proteomes" id="UP000695022"/>
    </source>
</evidence>
<feature type="domain" description="EGF-like" evidence="8">
    <location>
        <begin position="562"/>
        <end position="600"/>
    </location>
</feature>
<evidence type="ECO:0000259" key="8">
    <source>
        <dbReference type="PROSITE" id="PS50026"/>
    </source>
</evidence>
<dbReference type="InterPro" id="IPR001881">
    <property type="entry name" value="EGF-like_Ca-bd_dom"/>
</dbReference>
<accession>A0ABM1EYF3</accession>
<feature type="disulfide bond" evidence="4">
    <location>
        <begin position="797"/>
        <end position="814"/>
    </location>
</feature>
<feature type="disulfide bond" evidence="4">
    <location>
        <begin position="571"/>
        <end position="588"/>
    </location>
</feature>
<dbReference type="PROSITE" id="PS50025">
    <property type="entry name" value="LAM_G_DOMAIN"/>
    <property type="match status" value="2"/>
</dbReference>
<dbReference type="InterPro" id="IPR000152">
    <property type="entry name" value="EGF-type_Asp/Asn_hydroxyl_site"/>
</dbReference>
<dbReference type="SMART" id="SM00282">
    <property type="entry name" value="LamG"/>
    <property type="match status" value="2"/>
</dbReference>
<dbReference type="PRINTS" id="PR01983">
    <property type="entry name" value="NOTCH"/>
</dbReference>
<feature type="domain" description="EGF-like" evidence="8">
    <location>
        <begin position="828"/>
        <end position="865"/>
    </location>
</feature>
<evidence type="ECO:0000256" key="1">
    <source>
        <dbReference type="ARBA" id="ARBA00022536"/>
    </source>
</evidence>
<feature type="domain" description="Laminin G" evidence="7">
    <location>
        <begin position="13"/>
        <end position="217"/>
    </location>
</feature>
<feature type="domain" description="Laminin G" evidence="7">
    <location>
        <begin position="276"/>
        <end position="446"/>
    </location>
</feature>
<organism evidence="9 10">
    <name type="scientific">Priapulus caudatus</name>
    <name type="common">Priapulid worm</name>
    <dbReference type="NCBI Taxonomy" id="37621"/>
    <lineage>
        <taxon>Eukaryota</taxon>
        <taxon>Metazoa</taxon>
        <taxon>Ecdysozoa</taxon>
        <taxon>Scalidophora</taxon>
        <taxon>Priapulida</taxon>
        <taxon>Priapulimorpha</taxon>
        <taxon>Priapulimorphida</taxon>
        <taxon>Priapulidae</taxon>
        <taxon>Priapulus</taxon>
    </lineage>
</organism>
<feature type="disulfide bond" evidence="4">
    <location>
        <begin position="816"/>
        <end position="825"/>
    </location>
</feature>
<evidence type="ECO:0000259" key="7">
    <source>
        <dbReference type="PROSITE" id="PS50025"/>
    </source>
</evidence>
<feature type="domain" description="EGF-like" evidence="8">
    <location>
        <begin position="486"/>
        <end position="522"/>
    </location>
</feature>
<dbReference type="InterPro" id="IPR049883">
    <property type="entry name" value="NOTCH1_EGF-like"/>
</dbReference>
<dbReference type="CDD" id="cd00054">
    <property type="entry name" value="EGF_CA"/>
    <property type="match status" value="8"/>
</dbReference>
<evidence type="ECO:0000256" key="5">
    <source>
        <dbReference type="SAM" id="MobiDB-lite"/>
    </source>
</evidence>
<feature type="disulfide bond" evidence="4">
    <location>
        <begin position="239"/>
        <end position="248"/>
    </location>
</feature>
<feature type="region of interest" description="Disordered" evidence="5">
    <location>
        <begin position="990"/>
        <end position="1020"/>
    </location>
</feature>
<keyword evidence="6" id="KW-0472">Membrane</keyword>
<keyword evidence="6" id="KW-0812">Transmembrane</keyword>
<dbReference type="SUPFAM" id="SSF49899">
    <property type="entry name" value="Concanavalin A-like lectins/glucanases"/>
    <property type="match status" value="2"/>
</dbReference>
<dbReference type="CDD" id="cd00110">
    <property type="entry name" value="LamG"/>
    <property type="match status" value="2"/>
</dbReference>
<name>A0ABM1EYF3_PRICU</name>
<dbReference type="InterPro" id="IPR000742">
    <property type="entry name" value="EGF"/>
</dbReference>
<dbReference type="PROSITE" id="PS00022">
    <property type="entry name" value="EGF_1"/>
    <property type="match status" value="7"/>
</dbReference>
<dbReference type="InterPro" id="IPR001791">
    <property type="entry name" value="Laminin_G"/>
</dbReference>
<dbReference type="PANTHER" id="PTHR12916:SF9">
    <property type="entry name" value="NEUROGENIC LOCUS NOTCH HOMOLOG PROTEIN 1-RELATED"/>
    <property type="match status" value="1"/>
</dbReference>
<feature type="disulfide bond" evidence="4">
    <location>
        <begin position="628"/>
        <end position="637"/>
    </location>
</feature>
<dbReference type="RefSeq" id="XP_014677224.1">
    <property type="nucleotide sequence ID" value="XM_014821738.1"/>
</dbReference>
<feature type="domain" description="EGF-like" evidence="8">
    <location>
        <begin position="448"/>
        <end position="484"/>
    </location>
</feature>
<dbReference type="Pfam" id="PF07645">
    <property type="entry name" value="EGF_CA"/>
    <property type="match status" value="2"/>
</dbReference>
<evidence type="ECO:0000256" key="4">
    <source>
        <dbReference type="PROSITE-ProRule" id="PRU00076"/>
    </source>
</evidence>
<dbReference type="PROSITE" id="PS01187">
    <property type="entry name" value="EGF_CA"/>
    <property type="match status" value="4"/>
</dbReference>
<feature type="domain" description="EGF-like" evidence="8">
    <location>
        <begin position="640"/>
        <end position="672"/>
    </location>
</feature>
<keyword evidence="1 4" id="KW-0245">EGF-like domain</keyword>
<feature type="domain" description="EGF-like" evidence="8">
    <location>
        <begin position="867"/>
        <end position="903"/>
    </location>
</feature>
<keyword evidence="2" id="KW-0677">Repeat</keyword>
<feature type="domain" description="EGF-like" evidence="8">
    <location>
        <begin position="602"/>
        <end position="638"/>
    </location>
</feature>
<dbReference type="Gene3D" id="2.10.25.10">
    <property type="entry name" value="Laminin"/>
    <property type="match status" value="11"/>
</dbReference>
<feature type="domain" description="EGF-like" evidence="8">
    <location>
        <begin position="904"/>
        <end position="947"/>
    </location>
</feature>
<evidence type="ECO:0000256" key="2">
    <source>
        <dbReference type="ARBA" id="ARBA00022737"/>
    </source>
</evidence>
<feature type="compositionally biased region" description="Polar residues" evidence="5">
    <location>
        <begin position="990"/>
        <end position="1001"/>
    </location>
</feature>
<feature type="domain" description="EGF-like" evidence="8">
    <location>
        <begin position="788"/>
        <end position="826"/>
    </location>
</feature>